<dbReference type="Proteomes" id="UP001157502">
    <property type="component" value="Chromosome 1"/>
</dbReference>
<organism evidence="1 2">
    <name type="scientific">Dallia pectoralis</name>
    <name type="common">Alaska blackfish</name>
    <dbReference type="NCBI Taxonomy" id="75939"/>
    <lineage>
        <taxon>Eukaryota</taxon>
        <taxon>Metazoa</taxon>
        <taxon>Chordata</taxon>
        <taxon>Craniata</taxon>
        <taxon>Vertebrata</taxon>
        <taxon>Euteleostomi</taxon>
        <taxon>Actinopterygii</taxon>
        <taxon>Neopterygii</taxon>
        <taxon>Teleostei</taxon>
        <taxon>Protacanthopterygii</taxon>
        <taxon>Esociformes</taxon>
        <taxon>Umbridae</taxon>
        <taxon>Dallia</taxon>
    </lineage>
</organism>
<accession>A0ACC2HIS6</accession>
<reference evidence="1" key="1">
    <citation type="submission" date="2021-05" db="EMBL/GenBank/DDBJ databases">
        <authorList>
            <person name="Pan Q."/>
            <person name="Jouanno E."/>
            <person name="Zahm M."/>
            <person name="Klopp C."/>
            <person name="Cabau C."/>
            <person name="Louis A."/>
            <person name="Berthelot C."/>
            <person name="Parey E."/>
            <person name="Roest Crollius H."/>
            <person name="Montfort J."/>
            <person name="Robinson-Rechavi M."/>
            <person name="Bouchez O."/>
            <person name="Lampietro C."/>
            <person name="Lopez Roques C."/>
            <person name="Donnadieu C."/>
            <person name="Postlethwait J."/>
            <person name="Bobe J."/>
            <person name="Dillon D."/>
            <person name="Chandos A."/>
            <person name="von Hippel F."/>
            <person name="Guiguen Y."/>
        </authorList>
    </citation>
    <scope>NUCLEOTIDE SEQUENCE</scope>
    <source>
        <strain evidence="1">YG-Jan2019</strain>
    </source>
</reference>
<protein>
    <submittedName>
        <fullName evidence="1">Uncharacterized protein</fullName>
    </submittedName>
</protein>
<gene>
    <name evidence="1" type="ORF">DPEC_G00000770</name>
</gene>
<evidence type="ECO:0000313" key="1">
    <source>
        <dbReference type="EMBL" id="KAJ8015857.1"/>
    </source>
</evidence>
<dbReference type="EMBL" id="CM055728">
    <property type="protein sequence ID" value="KAJ8015857.1"/>
    <property type="molecule type" value="Genomic_DNA"/>
</dbReference>
<sequence>MLKALGGEGLSWLTRLFNIAWKSGTVPEEWQTGVVVPLFKRGTRECVPITEVSHSSASWILEGAWEYAHPVYMCFVDLEKAYDRVPRDLCGRCCGSMG</sequence>
<evidence type="ECO:0000313" key="2">
    <source>
        <dbReference type="Proteomes" id="UP001157502"/>
    </source>
</evidence>
<comment type="caution">
    <text evidence="1">The sequence shown here is derived from an EMBL/GenBank/DDBJ whole genome shotgun (WGS) entry which is preliminary data.</text>
</comment>
<proteinExistence type="predicted"/>
<keyword evidence="2" id="KW-1185">Reference proteome</keyword>
<name>A0ACC2HIS6_DALPE</name>